<sequence length="211" mass="23692">MEITEVRIKLMEDNSGSNERLQAFCSITFDDMFVIRDLKIIEGAKGFFVAMPSRKLTDRCHNCSTKNHLRSRFCNQCGCRLDENRALRDADGRAKLHADIAHPINSMCREKIQAAVLASYAEELERAKMPGYVSRYDDYETDDFEMPFDGHAPAAHAGEPPLRRGPLRGHTQHSRAGQSILRGPHVAHRKEGTPEGIASEQHRDGTFGNGL</sequence>
<proteinExistence type="predicted"/>
<keyword evidence="1" id="KW-0132">Cell division</keyword>
<accession>A0ABT6F748</accession>
<gene>
    <name evidence="5" type="ORF">PZE19_06245</name>
</gene>
<dbReference type="SUPFAM" id="SSF160537">
    <property type="entry name" value="SpoVG-like"/>
    <property type="match status" value="1"/>
</dbReference>
<feature type="region of interest" description="Disordered" evidence="4">
    <location>
        <begin position="144"/>
        <end position="211"/>
    </location>
</feature>
<keyword evidence="2" id="KW-0717">Septation</keyword>
<evidence type="ECO:0000256" key="2">
    <source>
        <dbReference type="ARBA" id="ARBA00023210"/>
    </source>
</evidence>
<evidence type="ECO:0000313" key="5">
    <source>
        <dbReference type="EMBL" id="MDG3003359.1"/>
    </source>
</evidence>
<name>A0ABT6F748_9BACT</name>
<dbReference type="PANTHER" id="PTHR38429">
    <property type="entry name" value="SEPTATION PROTEIN SPOVG-RELATED"/>
    <property type="match status" value="1"/>
</dbReference>
<dbReference type="Gene3D" id="3.30.1120.40">
    <property type="entry name" value="Stage V sporulation protein G"/>
    <property type="match status" value="1"/>
</dbReference>
<feature type="compositionally biased region" description="Low complexity" evidence="4">
    <location>
        <begin position="150"/>
        <end position="160"/>
    </location>
</feature>
<protein>
    <submittedName>
        <fullName evidence="5">SpoVG family protein</fullName>
    </submittedName>
</protein>
<evidence type="ECO:0000256" key="3">
    <source>
        <dbReference type="ARBA" id="ARBA00023306"/>
    </source>
</evidence>
<comment type="caution">
    <text evidence="5">The sequence shown here is derived from an EMBL/GenBank/DDBJ whole genome shotgun (WGS) entry which is preliminary data.</text>
</comment>
<keyword evidence="6" id="KW-1185">Reference proteome</keyword>
<keyword evidence="3" id="KW-0131">Cell cycle</keyword>
<dbReference type="InterPro" id="IPR036751">
    <property type="entry name" value="SpoVG_sf"/>
</dbReference>
<dbReference type="InterPro" id="IPR007170">
    <property type="entry name" value="SpoVG"/>
</dbReference>
<evidence type="ECO:0000256" key="1">
    <source>
        <dbReference type="ARBA" id="ARBA00022618"/>
    </source>
</evidence>
<dbReference type="RefSeq" id="WP_277859712.1">
    <property type="nucleotide sequence ID" value="NZ_JARRAG010000001.1"/>
</dbReference>
<evidence type="ECO:0000313" key="6">
    <source>
        <dbReference type="Proteomes" id="UP001216907"/>
    </source>
</evidence>
<dbReference type="EMBL" id="JARRAG010000001">
    <property type="protein sequence ID" value="MDG3003359.1"/>
    <property type="molecule type" value="Genomic_DNA"/>
</dbReference>
<dbReference type="PANTHER" id="PTHR38429:SF1">
    <property type="entry name" value="SEPTATION PROTEIN SPOVG-RELATED"/>
    <property type="match status" value="1"/>
</dbReference>
<dbReference type="Proteomes" id="UP001216907">
    <property type="component" value="Unassembled WGS sequence"/>
</dbReference>
<dbReference type="Pfam" id="PF04026">
    <property type="entry name" value="SpoVG"/>
    <property type="match status" value="1"/>
</dbReference>
<organism evidence="5 6">
    <name type="scientific">Paludisphaera mucosa</name>
    <dbReference type="NCBI Taxonomy" id="3030827"/>
    <lineage>
        <taxon>Bacteria</taxon>
        <taxon>Pseudomonadati</taxon>
        <taxon>Planctomycetota</taxon>
        <taxon>Planctomycetia</taxon>
        <taxon>Isosphaerales</taxon>
        <taxon>Isosphaeraceae</taxon>
        <taxon>Paludisphaera</taxon>
    </lineage>
</organism>
<evidence type="ECO:0000256" key="4">
    <source>
        <dbReference type="SAM" id="MobiDB-lite"/>
    </source>
</evidence>
<reference evidence="5 6" key="1">
    <citation type="submission" date="2023-03" db="EMBL/GenBank/DDBJ databases">
        <title>Paludisphaera mucosa sp. nov. a novel planctomycete from northern fen.</title>
        <authorList>
            <person name="Ivanova A."/>
        </authorList>
    </citation>
    <scope>NUCLEOTIDE SEQUENCE [LARGE SCALE GENOMIC DNA]</scope>
    <source>
        <strain evidence="5 6">Pla2</strain>
    </source>
</reference>